<dbReference type="Proteomes" id="UP000245207">
    <property type="component" value="Unassembled WGS sequence"/>
</dbReference>
<dbReference type="InterPro" id="IPR051283">
    <property type="entry name" value="Sec_Metabolite_Acyltrans"/>
</dbReference>
<keyword evidence="2" id="KW-0479">Metal-binding</keyword>
<organism evidence="3 4">
    <name type="scientific">Artemisia annua</name>
    <name type="common">Sweet wormwood</name>
    <dbReference type="NCBI Taxonomy" id="35608"/>
    <lineage>
        <taxon>Eukaryota</taxon>
        <taxon>Viridiplantae</taxon>
        <taxon>Streptophyta</taxon>
        <taxon>Embryophyta</taxon>
        <taxon>Tracheophyta</taxon>
        <taxon>Spermatophyta</taxon>
        <taxon>Magnoliopsida</taxon>
        <taxon>eudicotyledons</taxon>
        <taxon>Gunneridae</taxon>
        <taxon>Pentapetalae</taxon>
        <taxon>asterids</taxon>
        <taxon>campanulids</taxon>
        <taxon>Asterales</taxon>
        <taxon>Asteraceae</taxon>
        <taxon>Asteroideae</taxon>
        <taxon>Anthemideae</taxon>
        <taxon>Artemisiinae</taxon>
        <taxon>Artemisia</taxon>
    </lineage>
</organism>
<evidence type="ECO:0000313" key="4">
    <source>
        <dbReference type="Proteomes" id="UP000245207"/>
    </source>
</evidence>
<evidence type="ECO:0000256" key="1">
    <source>
        <dbReference type="ARBA" id="ARBA00022679"/>
    </source>
</evidence>
<dbReference type="InterPro" id="IPR036396">
    <property type="entry name" value="Cyt_P450_sf"/>
</dbReference>
<proteinExistence type="inferred from homology"/>
<dbReference type="SUPFAM" id="SSF48264">
    <property type="entry name" value="Cytochrome P450"/>
    <property type="match status" value="2"/>
</dbReference>
<dbReference type="PROSITE" id="PS00086">
    <property type="entry name" value="CYTOCHROME_P450"/>
    <property type="match status" value="1"/>
</dbReference>
<dbReference type="Pfam" id="PF02458">
    <property type="entry name" value="Transferase"/>
    <property type="match status" value="1"/>
</dbReference>
<dbReference type="Pfam" id="PF00067">
    <property type="entry name" value="p450"/>
    <property type="match status" value="1"/>
</dbReference>
<dbReference type="Gene3D" id="1.10.630.10">
    <property type="entry name" value="Cytochrome P450"/>
    <property type="match status" value="2"/>
</dbReference>
<sequence length="602" mass="67326">MESASLKMISDCFIKPKFVSEEAKKPTYMAPWDLAMLNLTYIQKGLLYSLPPEKKKGFSTTNFVHRLKDSLSDTLTHFHPLAGRLATVKQTNPPSVVIFIDPDNSPGARFIHASVNLTIDDLLTPTDVPLIVESFFDHHKTIGHDGHQKSLVSIQVTELVDGIFIGCSMSHTVADGTSFWHFFNSLSQVFQSKPIAPPVLKRWVPEGYDPIITLPFTHEDEYVNKPNPPLVRQRIFHLNSNAMAKLKAKVNSECNTTRISTLQSLLAVIWRCVIRARRFPAEKETSCKLPVNVRSRMSPPLPEHNFGNAVQSVGTKTTVGELLDHSIGWAAMQLHELVVNHGDKQIRMSSSPKSDMYGVEFGLGKGVAVLCGNAMKFDAKVSLNAGRPRDGEGLMDVDLSLLPETMALFETDQEFMSCAALINVFRQTFDLLKALKDDKFEEWFRKRIAKHGPIWKANLLGYPTVVLHGTNANKFCTLLTATYLLTNNHDQSPGSLVQPLIKSLTFNVICSILFGIERGVKIEKVIVYASMAHMEDNIFQNPTTFNPTRFEKRYAPSPPPFSLLAFGAGPKICPGMELPKMETLTMIHRLVTSFMWELLSKS</sequence>
<name>A0A2U1PPQ8_ARTAN</name>
<protein>
    <submittedName>
        <fullName evidence="3">HXXXD-type acyl-transferase family protein</fullName>
    </submittedName>
</protein>
<evidence type="ECO:0000256" key="2">
    <source>
        <dbReference type="RuleBase" id="RU000461"/>
    </source>
</evidence>
<dbReference type="InterPro" id="IPR017972">
    <property type="entry name" value="Cyt_P450_CS"/>
</dbReference>
<comment type="caution">
    <text evidence="3">The sequence shown here is derived from an EMBL/GenBank/DDBJ whole genome shotgun (WGS) entry which is preliminary data.</text>
</comment>
<keyword evidence="4" id="KW-1185">Reference proteome</keyword>
<gene>
    <name evidence="3" type="ORF">CTI12_AA127480</name>
</gene>
<keyword evidence="1 3" id="KW-0808">Transferase</keyword>
<keyword evidence="2" id="KW-0503">Monooxygenase</keyword>
<accession>A0A2U1PPQ8</accession>
<dbReference type="GO" id="GO:0020037">
    <property type="term" value="F:heme binding"/>
    <property type="evidence" value="ECO:0007669"/>
    <property type="project" value="InterPro"/>
</dbReference>
<keyword evidence="2" id="KW-0349">Heme</keyword>
<dbReference type="GO" id="GO:0004497">
    <property type="term" value="F:monooxygenase activity"/>
    <property type="evidence" value="ECO:0007669"/>
    <property type="project" value="UniProtKB-KW"/>
</dbReference>
<evidence type="ECO:0000313" key="3">
    <source>
        <dbReference type="EMBL" id="PWA87692.1"/>
    </source>
</evidence>
<dbReference type="GO" id="GO:0016740">
    <property type="term" value="F:transferase activity"/>
    <property type="evidence" value="ECO:0007669"/>
    <property type="project" value="UniProtKB-KW"/>
</dbReference>
<dbReference type="GO" id="GO:0016705">
    <property type="term" value="F:oxidoreductase activity, acting on paired donors, with incorporation or reduction of molecular oxygen"/>
    <property type="evidence" value="ECO:0007669"/>
    <property type="project" value="InterPro"/>
</dbReference>
<dbReference type="AlphaFoldDB" id="A0A2U1PPQ8"/>
<reference evidence="3 4" key="1">
    <citation type="journal article" date="2018" name="Mol. Plant">
        <title>The genome of Artemisia annua provides insight into the evolution of Asteraceae family and artemisinin biosynthesis.</title>
        <authorList>
            <person name="Shen Q."/>
            <person name="Zhang L."/>
            <person name="Liao Z."/>
            <person name="Wang S."/>
            <person name="Yan T."/>
            <person name="Shi P."/>
            <person name="Liu M."/>
            <person name="Fu X."/>
            <person name="Pan Q."/>
            <person name="Wang Y."/>
            <person name="Lv Z."/>
            <person name="Lu X."/>
            <person name="Zhang F."/>
            <person name="Jiang W."/>
            <person name="Ma Y."/>
            <person name="Chen M."/>
            <person name="Hao X."/>
            <person name="Li L."/>
            <person name="Tang Y."/>
            <person name="Lv G."/>
            <person name="Zhou Y."/>
            <person name="Sun X."/>
            <person name="Brodelius P.E."/>
            <person name="Rose J.K.C."/>
            <person name="Tang K."/>
        </authorList>
    </citation>
    <scope>NUCLEOTIDE SEQUENCE [LARGE SCALE GENOMIC DNA]</scope>
    <source>
        <strain evidence="4">cv. Huhao1</strain>
        <tissue evidence="3">Leaf</tissue>
    </source>
</reference>
<dbReference type="PANTHER" id="PTHR31896:SF12">
    <property type="entry name" value="HXXXD-TYPE ACYL-TRANSFERASE FAMILY PROTEIN"/>
    <property type="match status" value="1"/>
</dbReference>
<dbReference type="PANTHER" id="PTHR31896">
    <property type="entry name" value="FAMILY REGULATORY PROTEIN, PUTATIVE (AFU_ORTHOLOGUE AFUA_3G14730)-RELATED"/>
    <property type="match status" value="1"/>
</dbReference>
<dbReference type="InterPro" id="IPR001128">
    <property type="entry name" value="Cyt_P450"/>
</dbReference>
<dbReference type="Gene3D" id="3.30.559.10">
    <property type="entry name" value="Chloramphenicol acetyltransferase-like domain"/>
    <property type="match status" value="2"/>
</dbReference>
<dbReference type="GO" id="GO:0005506">
    <property type="term" value="F:iron ion binding"/>
    <property type="evidence" value="ECO:0007669"/>
    <property type="project" value="InterPro"/>
</dbReference>
<dbReference type="EMBL" id="PKPP01000887">
    <property type="protein sequence ID" value="PWA87692.1"/>
    <property type="molecule type" value="Genomic_DNA"/>
</dbReference>
<keyword evidence="2" id="KW-0560">Oxidoreductase</keyword>
<dbReference type="OrthoDB" id="1862401at2759"/>
<keyword evidence="2" id="KW-0408">Iron</keyword>
<dbReference type="InterPro" id="IPR023213">
    <property type="entry name" value="CAT-like_dom_sf"/>
</dbReference>
<comment type="similarity">
    <text evidence="2">Belongs to the cytochrome P450 family.</text>
</comment>